<dbReference type="PANTHER" id="PTHR43289:SF6">
    <property type="entry name" value="SERINE_THREONINE-PROTEIN KINASE NEKL-3"/>
    <property type="match status" value="1"/>
</dbReference>
<evidence type="ECO:0000313" key="10">
    <source>
        <dbReference type="EMBL" id="ACU74656.1"/>
    </source>
</evidence>
<sequence length="565" mass="59221">MFEVVAGRYVLIDSIGSGGAGEVWRAFDRKAGAYCAAKVIRHPEAATLVRAVFEQAVRLEHPHVVTPYAWVADDEQVLLAMPLVCGGSLAVLLRDLGVLPPRYSAEVLWQLLVALEHVHGAGLVHRDVKPANLLLESTGTGAPHARLADFGLVLTPDQPRITGTFKVVGTRAYLAPESLERGDQGVAQDLYAAGLVGLEMVGAEAISAGGPLVEVLAALTAPEPARRPGSAAEALERLAQILEGWPLETPAPMPGSDEPVEVFEQIGPLPPGWGPTGPIAEAETVTLATMPSMGSMGSMASMGEDAVAATMVIDLGATMRITPRAALRGEPETAVLRVEPETAVSRVEHEAGVPVVHEATVRGEPEAASRVDPEATVWVKPGAASRAESEARARIDPDATVWIDSGAAVRFDPEATVRLAPEGPSRIDPQSTARVDRPIGGGERFWSPGAASMPSPGAASPPAYGQPRIPLHGTESARRPPPRMPATDNAFGVRYPPSASGANSGLGPSHSPEPAIDRVRLRLIPVNATAPPVSRRRWRLVTVLVAVIAVVAVAGAVGWAVTAWH</sequence>
<organism evidence="10 11">
    <name type="scientific">Catenulispora acidiphila (strain DSM 44928 / JCM 14897 / NBRC 102108 / NRRL B-24433 / ID139908)</name>
    <dbReference type="NCBI Taxonomy" id="479433"/>
    <lineage>
        <taxon>Bacteria</taxon>
        <taxon>Bacillati</taxon>
        <taxon>Actinomycetota</taxon>
        <taxon>Actinomycetes</taxon>
        <taxon>Catenulisporales</taxon>
        <taxon>Catenulisporaceae</taxon>
        <taxon>Catenulispora</taxon>
    </lineage>
</organism>
<evidence type="ECO:0000313" key="11">
    <source>
        <dbReference type="Proteomes" id="UP000000851"/>
    </source>
</evidence>
<keyword evidence="3" id="KW-0808">Transferase</keyword>
<evidence type="ECO:0000259" key="9">
    <source>
        <dbReference type="PROSITE" id="PS50011"/>
    </source>
</evidence>
<keyword evidence="8" id="KW-0472">Membrane</keyword>
<dbReference type="RefSeq" id="WP_015794385.1">
    <property type="nucleotide sequence ID" value="NC_013131.1"/>
</dbReference>
<dbReference type="CDD" id="cd14014">
    <property type="entry name" value="STKc_PknB_like"/>
    <property type="match status" value="1"/>
</dbReference>
<evidence type="ECO:0000256" key="4">
    <source>
        <dbReference type="ARBA" id="ARBA00022741"/>
    </source>
</evidence>
<keyword evidence="8" id="KW-1133">Transmembrane helix</keyword>
<dbReference type="SMART" id="SM00220">
    <property type="entry name" value="S_TKc"/>
    <property type="match status" value="1"/>
</dbReference>
<dbReference type="InterPro" id="IPR011009">
    <property type="entry name" value="Kinase-like_dom_sf"/>
</dbReference>
<evidence type="ECO:0000256" key="6">
    <source>
        <dbReference type="ARBA" id="ARBA00022840"/>
    </source>
</evidence>
<dbReference type="PROSITE" id="PS50011">
    <property type="entry name" value="PROTEIN_KINASE_DOM"/>
    <property type="match status" value="1"/>
</dbReference>
<feature type="domain" description="Protein kinase" evidence="9">
    <location>
        <begin position="9"/>
        <end position="266"/>
    </location>
</feature>
<dbReference type="PROSITE" id="PS00108">
    <property type="entry name" value="PROTEIN_KINASE_ST"/>
    <property type="match status" value="1"/>
</dbReference>
<evidence type="ECO:0000256" key="1">
    <source>
        <dbReference type="ARBA" id="ARBA00012513"/>
    </source>
</evidence>
<dbReference type="SUPFAM" id="SSF56112">
    <property type="entry name" value="Protein kinase-like (PK-like)"/>
    <property type="match status" value="1"/>
</dbReference>
<dbReference type="HOGENOM" id="CLU_482089_0_0_11"/>
<dbReference type="eggNOG" id="COG0515">
    <property type="taxonomic scope" value="Bacteria"/>
</dbReference>
<feature type="compositionally biased region" description="Low complexity" evidence="7">
    <location>
        <begin position="447"/>
        <end position="463"/>
    </location>
</feature>
<feature type="transmembrane region" description="Helical" evidence="8">
    <location>
        <begin position="540"/>
        <end position="561"/>
    </location>
</feature>
<keyword evidence="6" id="KW-0067">ATP-binding</keyword>
<gene>
    <name evidence="10" type="ordered locus">Caci_5798</name>
</gene>
<reference evidence="10 11" key="1">
    <citation type="journal article" date="2009" name="Stand. Genomic Sci.">
        <title>Complete genome sequence of Catenulispora acidiphila type strain (ID 139908).</title>
        <authorList>
            <person name="Copeland A."/>
            <person name="Lapidus A."/>
            <person name="Glavina Del Rio T."/>
            <person name="Nolan M."/>
            <person name="Lucas S."/>
            <person name="Chen F."/>
            <person name="Tice H."/>
            <person name="Cheng J.F."/>
            <person name="Bruce D."/>
            <person name="Goodwin L."/>
            <person name="Pitluck S."/>
            <person name="Mikhailova N."/>
            <person name="Pati A."/>
            <person name="Ivanova N."/>
            <person name="Mavromatis K."/>
            <person name="Chen A."/>
            <person name="Palaniappan K."/>
            <person name="Chain P."/>
            <person name="Land M."/>
            <person name="Hauser L."/>
            <person name="Chang Y.J."/>
            <person name="Jeffries C.D."/>
            <person name="Chertkov O."/>
            <person name="Brettin T."/>
            <person name="Detter J.C."/>
            <person name="Han C."/>
            <person name="Ali Z."/>
            <person name="Tindall B.J."/>
            <person name="Goker M."/>
            <person name="Bristow J."/>
            <person name="Eisen J.A."/>
            <person name="Markowitz V."/>
            <person name="Hugenholtz P."/>
            <person name="Kyrpides N.C."/>
            <person name="Klenk H.P."/>
        </authorList>
    </citation>
    <scope>NUCLEOTIDE SEQUENCE [LARGE SCALE GENOMIC DNA]</scope>
    <source>
        <strain evidence="11">DSM 44928 / JCM 14897 / NBRC 102108 / NRRL B-24433 / ID139908</strain>
    </source>
</reference>
<dbReference type="STRING" id="479433.Caci_5798"/>
<dbReference type="EMBL" id="CP001700">
    <property type="protein sequence ID" value="ACU74656.1"/>
    <property type="molecule type" value="Genomic_DNA"/>
</dbReference>
<evidence type="ECO:0000256" key="8">
    <source>
        <dbReference type="SAM" id="Phobius"/>
    </source>
</evidence>
<dbReference type="KEGG" id="cai:Caci_5798"/>
<keyword evidence="5 10" id="KW-0418">Kinase</keyword>
<evidence type="ECO:0000256" key="2">
    <source>
        <dbReference type="ARBA" id="ARBA00022527"/>
    </source>
</evidence>
<dbReference type="PANTHER" id="PTHR43289">
    <property type="entry name" value="MITOGEN-ACTIVATED PROTEIN KINASE KINASE KINASE 20-RELATED"/>
    <property type="match status" value="1"/>
</dbReference>
<accession>C7QDN2</accession>
<proteinExistence type="predicted"/>
<dbReference type="Gene3D" id="1.10.510.10">
    <property type="entry name" value="Transferase(Phosphotransferase) domain 1"/>
    <property type="match status" value="1"/>
</dbReference>
<keyword evidence="11" id="KW-1185">Reference proteome</keyword>
<dbReference type="Pfam" id="PF00069">
    <property type="entry name" value="Pkinase"/>
    <property type="match status" value="1"/>
</dbReference>
<evidence type="ECO:0000256" key="5">
    <source>
        <dbReference type="ARBA" id="ARBA00022777"/>
    </source>
</evidence>
<dbReference type="EC" id="2.7.11.1" evidence="1"/>
<name>C7QDN2_CATAD</name>
<dbReference type="InterPro" id="IPR008271">
    <property type="entry name" value="Ser/Thr_kinase_AS"/>
</dbReference>
<keyword evidence="4" id="KW-0547">Nucleotide-binding</keyword>
<dbReference type="InterPro" id="IPR000719">
    <property type="entry name" value="Prot_kinase_dom"/>
</dbReference>
<dbReference type="OrthoDB" id="9762169at2"/>
<protein>
    <recommendedName>
        <fullName evidence="1">non-specific serine/threonine protein kinase</fullName>
        <ecNumber evidence="1">2.7.11.1</ecNumber>
    </recommendedName>
</protein>
<dbReference type="Proteomes" id="UP000000851">
    <property type="component" value="Chromosome"/>
</dbReference>
<dbReference type="AlphaFoldDB" id="C7QDN2"/>
<dbReference type="GO" id="GO:0004674">
    <property type="term" value="F:protein serine/threonine kinase activity"/>
    <property type="evidence" value="ECO:0007669"/>
    <property type="project" value="UniProtKB-KW"/>
</dbReference>
<keyword evidence="2 10" id="KW-0723">Serine/threonine-protein kinase</keyword>
<evidence type="ECO:0000256" key="3">
    <source>
        <dbReference type="ARBA" id="ARBA00022679"/>
    </source>
</evidence>
<keyword evidence="8" id="KW-0812">Transmembrane</keyword>
<feature type="region of interest" description="Disordered" evidence="7">
    <location>
        <begin position="414"/>
        <end position="483"/>
    </location>
</feature>
<evidence type="ECO:0000256" key="7">
    <source>
        <dbReference type="SAM" id="MobiDB-lite"/>
    </source>
</evidence>
<dbReference type="GO" id="GO:0005524">
    <property type="term" value="F:ATP binding"/>
    <property type="evidence" value="ECO:0007669"/>
    <property type="project" value="UniProtKB-KW"/>
</dbReference>
<dbReference type="InParanoid" id="C7QDN2"/>